<proteinExistence type="predicted"/>
<feature type="coiled-coil region" evidence="1">
    <location>
        <begin position="378"/>
        <end position="462"/>
    </location>
</feature>
<protein>
    <submittedName>
        <fullName evidence="2">Uncharacterized protein</fullName>
    </submittedName>
</protein>
<evidence type="ECO:0000256" key="1">
    <source>
        <dbReference type="SAM" id="Coils"/>
    </source>
</evidence>
<dbReference type="GO" id="GO:0099518">
    <property type="term" value="P:vesicle cytoskeletal trafficking"/>
    <property type="evidence" value="ECO:0007669"/>
    <property type="project" value="TreeGrafter"/>
</dbReference>
<evidence type="ECO:0000313" key="2">
    <source>
        <dbReference type="EMBL" id="OZC09240.1"/>
    </source>
</evidence>
<dbReference type="GO" id="GO:0005802">
    <property type="term" value="C:trans-Golgi network"/>
    <property type="evidence" value="ECO:0007669"/>
    <property type="project" value="TreeGrafter"/>
</dbReference>
<feature type="coiled-coil region" evidence="1">
    <location>
        <begin position="83"/>
        <end position="117"/>
    </location>
</feature>
<dbReference type="PANTHER" id="PTHR18911">
    <property type="entry name" value="CTCL TUMOR ANTIGEN HD-CL-01"/>
    <property type="match status" value="1"/>
</dbReference>
<feature type="coiled-coil region" evidence="1">
    <location>
        <begin position="491"/>
        <end position="571"/>
    </location>
</feature>
<dbReference type="AlphaFoldDB" id="A0A238BX14"/>
<sequence>MLGSASITRTSEIEITDESKSDILNCSEKINELEDDLVTQQKQFEKKLEVQGSSEEKPSSRSIAAGSVTENKLEKFALLYDKYNIQCSELERLKKANSELKEQFEKVRQEYDTCRSDFFTYRENSEHRIMDMESQLKMTTQHIETREKHYQQRIKQNHAEWDQKFGQLLKRTEAVEKEKNDAVCRYAAREAQLMRLQKQIEELEAQSFKIFFINKIILNRLFGYIITQKNMLSAEKNTLQKSTQFEYVQNMKHSLAEMERQLAVEKDASKEREEQHKMTVKHLEASQTILIELRSRLESAQSQITAEQIEKEECQDRLRKAQAMLKITEKRCAEEVDVANKKASNQEKQYYNACNELSSLRSQNSVLSERFDHLVEANAQLMEEHRQISAELEHANQNYQIALENLESLEGIQTQFKRLVLHAFHYMKQLSLRRAELAEIAAMDAAAERDQAEAEAAKCRKENGFSDLLRFVFHHEYIYDWYCDVSLTYQNLELNQQVETLESSVSTYEKHIVELDRKLELLKVDNSAEIGMLQQQIDTNTAKEQKLNAVINELRNEQEILRKKNSNFLKDLRAEVQYLRKLQSRLPNSSPPNASVEDNLSITALSNGSVAKDHPSTSSQASSIASSNDVYSLTTVSQSAAHQKKSQQFVVSSSSDEANHLQQQMIEKIVKLQRQLARRQDKIEFLEEHVRQCTQELLKKTKLDKINRIIQNYALREEAALLLPESDLNKILCGPNGSCSTSSSLIGNLFTSSANGGTGKSELKFVMEVNSRLQAVLEDALHKNITLTNNIDIMGKEISRLSRENRQLALSKTIKRTIKLSLRIEKNWRRNIFLELHVKWGSSLRRIVLKERKISNIGFDAVTVLIRRKKLWQPSHMLPAKMISDGSEITRAKMNYMSFSTKFDEKSESSTALARAMGIPHHRIV</sequence>
<evidence type="ECO:0000313" key="3">
    <source>
        <dbReference type="Proteomes" id="UP000242913"/>
    </source>
</evidence>
<feature type="coiled-coil region" evidence="1">
    <location>
        <begin position="662"/>
        <end position="696"/>
    </location>
</feature>
<dbReference type="EMBL" id="KZ269996">
    <property type="protein sequence ID" value="OZC09240.1"/>
    <property type="molecule type" value="Genomic_DNA"/>
</dbReference>
<feature type="coiled-coil region" evidence="1">
    <location>
        <begin position="23"/>
        <end position="50"/>
    </location>
</feature>
<keyword evidence="3" id="KW-1185">Reference proteome</keyword>
<dbReference type="GO" id="GO:0031267">
    <property type="term" value="F:small GTPase binding"/>
    <property type="evidence" value="ECO:0007669"/>
    <property type="project" value="TreeGrafter"/>
</dbReference>
<dbReference type="OrthoDB" id="5583482at2759"/>
<reference evidence="2 3" key="1">
    <citation type="submission" date="2015-12" db="EMBL/GenBank/DDBJ databases">
        <title>Draft genome of the nematode, Onchocerca flexuosa.</title>
        <authorList>
            <person name="Mitreva M."/>
        </authorList>
    </citation>
    <scope>NUCLEOTIDE SEQUENCE [LARGE SCALE GENOMIC DNA]</scope>
    <source>
        <strain evidence="2">Red Deer</strain>
    </source>
</reference>
<organism evidence="2 3">
    <name type="scientific">Onchocerca flexuosa</name>
    <dbReference type="NCBI Taxonomy" id="387005"/>
    <lineage>
        <taxon>Eukaryota</taxon>
        <taxon>Metazoa</taxon>
        <taxon>Ecdysozoa</taxon>
        <taxon>Nematoda</taxon>
        <taxon>Chromadorea</taxon>
        <taxon>Rhabditida</taxon>
        <taxon>Spirurina</taxon>
        <taxon>Spiruromorpha</taxon>
        <taxon>Filarioidea</taxon>
        <taxon>Onchocercidae</taxon>
        <taxon>Onchocerca</taxon>
    </lineage>
</organism>
<name>A0A238BX14_9BILA</name>
<keyword evidence="1" id="KW-0175">Coiled coil</keyword>
<accession>A0A238BX14</accession>
<gene>
    <name evidence="2" type="ORF">X798_03784</name>
</gene>
<dbReference type="PANTHER" id="PTHR18911:SF5">
    <property type="entry name" value="COILED-COIL DOMAIN-CONTAINING PROTEIN 186"/>
    <property type="match status" value="1"/>
</dbReference>
<dbReference type="InterPro" id="IPR038830">
    <property type="entry name" value="CCDC186"/>
</dbReference>
<feature type="coiled-coil region" evidence="1">
    <location>
        <begin position="248"/>
        <end position="331"/>
    </location>
</feature>
<dbReference type="Proteomes" id="UP000242913">
    <property type="component" value="Unassembled WGS sequence"/>
</dbReference>